<dbReference type="InterPro" id="IPR032635">
    <property type="entry name" value="Anti_2"/>
</dbReference>
<evidence type="ECO:0000259" key="1">
    <source>
        <dbReference type="Pfam" id="PF16998"/>
    </source>
</evidence>
<dbReference type="PROSITE" id="PS51257">
    <property type="entry name" value="PROKAR_LIPOPROTEIN"/>
    <property type="match status" value="1"/>
</dbReference>
<evidence type="ECO:0000313" key="3">
    <source>
        <dbReference type="Proteomes" id="UP000219465"/>
    </source>
</evidence>
<name>A0A286ICD9_9HYPH</name>
<feature type="domain" description="Surface antigen" evidence="1">
    <location>
        <begin position="49"/>
        <end position="149"/>
    </location>
</feature>
<proteinExistence type="predicted"/>
<protein>
    <submittedName>
        <fullName evidence="2">Outer membrane surface antigen</fullName>
    </submittedName>
</protein>
<reference evidence="3" key="1">
    <citation type="submission" date="2017-08" db="EMBL/GenBank/DDBJ databases">
        <authorList>
            <person name="Varghese N."/>
            <person name="Submissions S."/>
        </authorList>
    </citation>
    <scope>NUCLEOTIDE SEQUENCE [LARGE SCALE GENOMIC DNA]</scope>
    <source>
        <strain evidence="3">KCTC 23107</strain>
    </source>
</reference>
<gene>
    <name evidence="2" type="ORF">SAMN05877838_2580</name>
</gene>
<dbReference type="Pfam" id="PF16998">
    <property type="entry name" value="17kDa_Anti_2"/>
    <property type="match status" value="1"/>
</dbReference>
<dbReference type="Proteomes" id="UP000219465">
    <property type="component" value="Unassembled WGS sequence"/>
</dbReference>
<evidence type="ECO:0000313" key="2">
    <source>
        <dbReference type="EMBL" id="SOE17677.1"/>
    </source>
</evidence>
<dbReference type="AlphaFoldDB" id="A0A286ICD9"/>
<dbReference type="EMBL" id="OCPC01000003">
    <property type="protein sequence ID" value="SOE17677.1"/>
    <property type="molecule type" value="Genomic_DNA"/>
</dbReference>
<keyword evidence="3" id="KW-1185">Reference proteome</keyword>
<accession>A0A286ICD9</accession>
<sequence length="152" mass="16060">MKPDLTEAIEREKTRTAPRAVMALALPVCLALSGCMGGGSSAMSALVIDETTTAAITPLSADSEILSDETVIRDLVANLSADELVVSRPWSNTLTGSAGVVSNFTTQTDGVRTCRLFQTTRHSFDGVALFNGRVCRRPDGGWDLVSLDRASG</sequence>
<organism evidence="2 3">
    <name type="scientific">Hoeflea halophila</name>
    <dbReference type="NCBI Taxonomy" id="714899"/>
    <lineage>
        <taxon>Bacteria</taxon>
        <taxon>Pseudomonadati</taxon>
        <taxon>Pseudomonadota</taxon>
        <taxon>Alphaproteobacteria</taxon>
        <taxon>Hyphomicrobiales</taxon>
        <taxon>Rhizobiaceae</taxon>
        <taxon>Hoeflea</taxon>
    </lineage>
</organism>